<comment type="caution">
    <text evidence="6">The sequence shown here is derived from an EMBL/GenBank/DDBJ whole genome shotgun (WGS) entry which is preliminary data.</text>
</comment>
<gene>
    <name evidence="6" type="ORF">PLOB_00035669</name>
</gene>
<accession>A0ABN8MVL0</accession>
<keyword evidence="1" id="KW-0540">Nuclease</keyword>
<dbReference type="InterPro" id="IPR012337">
    <property type="entry name" value="RNaseH-like_sf"/>
</dbReference>
<reference evidence="6 7" key="1">
    <citation type="submission" date="2022-05" db="EMBL/GenBank/DDBJ databases">
        <authorList>
            <consortium name="Genoscope - CEA"/>
            <person name="William W."/>
        </authorList>
    </citation>
    <scope>NUCLEOTIDE SEQUENCE [LARGE SCALE GENOMIC DNA]</scope>
</reference>
<dbReference type="EMBL" id="CALNXK010000005">
    <property type="protein sequence ID" value="CAH3036964.1"/>
    <property type="molecule type" value="Genomic_DNA"/>
</dbReference>
<keyword evidence="3" id="KW-0269">Exonuclease</keyword>
<protein>
    <recommendedName>
        <fullName evidence="5">Exonuclease domain-containing protein</fullName>
    </recommendedName>
</protein>
<feature type="compositionally biased region" description="Basic and acidic residues" evidence="4">
    <location>
        <begin position="8"/>
        <end position="29"/>
    </location>
</feature>
<dbReference type="InterPro" id="IPR047021">
    <property type="entry name" value="REXO1/3/4-like"/>
</dbReference>
<keyword evidence="7" id="KW-1185">Reference proteome</keyword>
<dbReference type="CDD" id="cd06145">
    <property type="entry name" value="REX1_like"/>
    <property type="match status" value="1"/>
</dbReference>
<evidence type="ECO:0000256" key="1">
    <source>
        <dbReference type="ARBA" id="ARBA00022722"/>
    </source>
</evidence>
<evidence type="ECO:0000256" key="4">
    <source>
        <dbReference type="SAM" id="MobiDB-lite"/>
    </source>
</evidence>
<dbReference type="PANTHER" id="PTHR12801">
    <property type="entry name" value="RNA EXONUCLEASE REXO1 / RECO3 FAMILY MEMBER-RELATED"/>
    <property type="match status" value="1"/>
</dbReference>
<feature type="compositionally biased region" description="Basic and acidic residues" evidence="4">
    <location>
        <begin position="53"/>
        <end position="66"/>
    </location>
</feature>
<evidence type="ECO:0000256" key="3">
    <source>
        <dbReference type="ARBA" id="ARBA00022839"/>
    </source>
</evidence>
<name>A0ABN8MVL0_9CNID</name>
<dbReference type="InterPro" id="IPR036397">
    <property type="entry name" value="RNaseH_sf"/>
</dbReference>
<keyword evidence="2" id="KW-0378">Hydrolase</keyword>
<sequence length="582" mass="65533">MRVLNKNSKMEDKSETSRKRKRAKEETSDVHIPGKKRKKKGKSAKRKEKRRRIAEARKQKVNHGQEDLFTAENSQLQPTVNPYTEHLFQAGNVHHARSPVKISSIPELILFALTPDDAVVPDWCDIMNVRSIQKVVIVLVSGIGAVEFNKHQEHFSQCNTLFEKCVATFASGPDISVRLPPESLLSVDISKQEKKRRKHAKQNADTPKGREDYILTTEEMQMNDYPLPEDDDNHADYKSTHNDGFISTKAYQKSTSTSNESSSHESPMYAVDCEMCETAEGLELTRISVVDESFNVIYDTLVKPTRPIIDYKTKFSGITKKTLENVTTTLDDVQKCLIDLLPHDAILIGHSLENDLRALKLHHGRVIDTSVLYDSSSGRLFKSSLKCLTKQFLNKKIQNGSDGHCSIEDAKACMELVQLKIRNGPNFGKPSMNKEGLFERIARKGRIGAMLDSPGVLRKFCSGARHAVSCTSDDEAVSQAVELVKTADLLWAHLHQPEIFLKGETCSDKGEEDQRWKEVLKSVDSKILQIHQALPKDTFFVMFGCGDLSLVTRLQKDRKSNKAELKKAVKIAKKGLCFIKIT</sequence>
<evidence type="ECO:0000256" key="2">
    <source>
        <dbReference type="ARBA" id="ARBA00022801"/>
    </source>
</evidence>
<dbReference type="InterPro" id="IPR013520">
    <property type="entry name" value="Ribonucl_H"/>
</dbReference>
<feature type="region of interest" description="Disordered" evidence="4">
    <location>
        <begin position="188"/>
        <end position="213"/>
    </location>
</feature>
<dbReference type="Gene3D" id="3.30.420.10">
    <property type="entry name" value="Ribonuclease H-like superfamily/Ribonuclease H"/>
    <property type="match status" value="1"/>
</dbReference>
<proteinExistence type="predicted"/>
<feature type="compositionally biased region" description="Basic residues" evidence="4">
    <location>
        <begin position="33"/>
        <end position="52"/>
    </location>
</feature>
<evidence type="ECO:0000259" key="5">
    <source>
        <dbReference type="SMART" id="SM00479"/>
    </source>
</evidence>
<organism evidence="6 7">
    <name type="scientific">Porites lobata</name>
    <dbReference type="NCBI Taxonomy" id="104759"/>
    <lineage>
        <taxon>Eukaryota</taxon>
        <taxon>Metazoa</taxon>
        <taxon>Cnidaria</taxon>
        <taxon>Anthozoa</taxon>
        <taxon>Hexacorallia</taxon>
        <taxon>Scleractinia</taxon>
        <taxon>Fungiina</taxon>
        <taxon>Poritidae</taxon>
        <taxon>Porites</taxon>
    </lineage>
</organism>
<evidence type="ECO:0000313" key="6">
    <source>
        <dbReference type="EMBL" id="CAH3036964.1"/>
    </source>
</evidence>
<dbReference type="SMART" id="SM00479">
    <property type="entry name" value="EXOIII"/>
    <property type="match status" value="1"/>
</dbReference>
<dbReference type="Proteomes" id="UP001159405">
    <property type="component" value="Unassembled WGS sequence"/>
</dbReference>
<feature type="region of interest" description="Disordered" evidence="4">
    <location>
        <begin position="1"/>
        <end position="68"/>
    </location>
</feature>
<evidence type="ECO:0000313" key="7">
    <source>
        <dbReference type="Proteomes" id="UP001159405"/>
    </source>
</evidence>
<feature type="domain" description="Exonuclease" evidence="5">
    <location>
        <begin position="267"/>
        <end position="426"/>
    </location>
</feature>
<dbReference type="InterPro" id="IPR034922">
    <property type="entry name" value="REX1-like_exo"/>
</dbReference>
<dbReference type="SUPFAM" id="SSF53098">
    <property type="entry name" value="Ribonuclease H-like"/>
    <property type="match status" value="1"/>
</dbReference>
<dbReference type="PANTHER" id="PTHR12801:SF82">
    <property type="entry name" value="RNA EXONUCLEASE 5"/>
    <property type="match status" value="1"/>
</dbReference>
<dbReference type="Pfam" id="PF00929">
    <property type="entry name" value="RNase_T"/>
    <property type="match status" value="1"/>
</dbReference>